<dbReference type="Gene3D" id="3.10.110.10">
    <property type="entry name" value="Ubiquitin Conjugating Enzyme"/>
    <property type="match status" value="1"/>
</dbReference>
<evidence type="ECO:0000259" key="11">
    <source>
        <dbReference type="PROSITE" id="PS51322"/>
    </source>
</evidence>
<feature type="compositionally biased region" description="Low complexity" evidence="9">
    <location>
        <begin position="153"/>
        <end position="163"/>
    </location>
</feature>
<evidence type="ECO:0000256" key="1">
    <source>
        <dbReference type="ARBA" id="ARBA00004177"/>
    </source>
</evidence>
<dbReference type="EMBL" id="GFDL01009174">
    <property type="protein sequence ID" value="JAV25871.1"/>
    <property type="molecule type" value="Transcribed_RNA"/>
</dbReference>
<keyword evidence="12" id="KW-0675">Receptor</keyword>
<evidence type="ECO:0000256" key="8">
    <source>
        <dbReference type="SAM" id="Coils"/>
    </source>
</evidence>
<feature type="domain" description="SB" evidence="10">
    <location>
        <begin position="339"/>
        <end position="405"/>
    </location>
</feature>
<evidence type="ECO:0000256" key="3">
    <source>
        <dbReference type="ARBA" id="ARBA00022448"/>
    </source>
</evidence>
<dbReference type="Gene3D" id="6.10.250.370">
    <property type="match status" value="1"/>
</dbReference>
<dbReference type="PROSITE" id="PS51322">
    <property type="entry name" value="UEV"/>
    <property type="match status" value="1"/>
</dbReference>
<protein>
    <submittedName>
        <fullName evidence="12">Putative vacuolar sorting protein/ubiquitin receptor vps23</fullName>
    </submittedName>
</protein>
<keyword evidence="3 7" id="KW-0813">Transport</keyword>
<dbReference type="InterPro" id="IPR016135">
    <property type="entry name" value="UBQ-conjugating_enzyme/RWD"/>
</dbReference>
<keyword evidence="4" id="KW-0967">Endosome</keyword>
<evidence type="ECO:0000313" key="12">
    <source>
        <dbReference type="EMBL" id="JAV25871.1"/>
    </source>
</evidence>
<evidence type="ECO:0000256" key="2">
    <source>
        <dbReference type="ARBA" id="ARBA00009594"/>
    </source>
</evidence>
<dbReference type="AlphaFoldDB" id="A0A1Q3FE78"/>
<dbReference type="Pfam" id="PF05743">
    <property type="entry name" value="UEV"/>
    <property type="match status" value="1"/>
</dbReference>
<dbReference type="InterPro" id="IPR017916">
    <property type="entry name" value="SB_dom"/>
</dbReference>
<accession>A0A1Q3FE78</accession>
<keyword evidence="6 8" id="KW-0175">Coiled coil</keyword>
<dbReference type="GO" id="GO:0008333">
    <property type="term" value="P:endosome to lysosome transport"/>
    <property type="evidence" value="ECO:0007669"/>
    <property type="project" value="TreeGrafter"/>
</dbReference>
<organism evidence="12">
    <name type="scientific">Culex tarsalis</name>
    <name type="common">Encephalitis mosquito</name>
    <dbReference type="NCBI Taxonomy" id="7177"/>
    <lineage>
        <taxon>Eukaryota</taxon>
        <taxon>Metazoa</taxon>
        <taxon>Ecdysozoa</taxon>
        <taxon>Arthropoda</taxon>
        <taxon>Hexapoda</taxon>
        <taxon>Insecta</taxon>
        <taxon>Pterygota</taxon>
        <taxon>Neoptera</taxon>
        <taxon>Endopterygota</taxon>
        <taxon>Diptera</taxon>
        <taxon>Nematocera</taxon>
        <taxon>Culicoidea</taxon>
        <taxon>Culicidae</taxon>
        <taxon>Culicinae</taxon>
        <taxon>Culicini</taxon>
        <taxon>Culex</taxon>
        <taxon>Culex</taxon>
    </lineage>
</organism>
<name>A0A1Q3FE78_CULTA</name>
<proteinExistence type="inferred from homology"/>
<comment type="subcellular location">
    <subcellularLocation>
        <location evidence="1">Endosome</location>
    </subcellularLocation>
</comment>
<feature type="region of interest" description="Disordered" evidence="9">
    <location>
        <begin position="147"/>
        <end position="177"/>
    </location>
</feature>
<evidence type="ECO:0000256" key="5">
    <source>
        <dbReference type="ARBA" id="ARBA00022927"/>
    </source>
</evidence>
<dbReference type="CDD" id="cd11685">
    <property type="entry name" value="UEV_TSG101-like"/>
    <property type="match status" value="1"/>
</dbReference>
<reference evidence="12" key="1">
    <citation type="submission" date="2017-01" db="EMBL/GenBank/DDBJ databases">
        <title>A deep insight into the sialotranscriptome of adult male and female Cluex tarsalis mosquitoes.</title>
        <authorList>
            <person name="Ribeiro J.M."/>
            <person name="Moreira F."/>
            <person name="Bernard K.A."/>
            <person name="Calvo E."/>
        </authorList>
    </citation>
    <scope>NUCLEOTIDE SEQUENCE</scope>
    <source>
        <strain evidence="12">Kern County</strain>
        <tissue evidence="12">Salivary glands</tissue>
    </source>
</reference>
<dbReference type="SUPFAM" id="SSF140111">
    <property type="entry name" value="Endosomal sorting complex assembly domain"/>
    <property type="match status" value="1"/>
</dbReference>
<dbReference type="GO" id="GO:0000813">
    <property type="term" value="C:ESCRT I complex"/>
    <property type="evidence" value="ECO:0007669"/>
    <property type="project" value="TreeGrafter"/>
</dbReference>
<dbReference type="GO" id="GO:0015031">
    <property type="term" value="P:protein transport"/>
    <property type="evidence" value="ECO:0007669"/>
    <property type="project" value="UniProtKB-UniRule"/>
</dbReference>
<comment type="similarity">
    <text evidence="2">Belongs to the ubiquitin-conjugating enzyme family. UEV subfamily.</text>
</comment>
<dbReference type="PROSITE" id="PS51312">
    <property type="entry name" value="SB"/>
    <property type="match status" value="1"/>
</dbReference>
<evidence type="ECO:0000256" key="9">
    <source>
        <dbReference type="SAM" id="MobiDB-lite"/>
    </source>
</evidence>
<dbReference type="Pfam" id="PF09454">
    <property type="entry name" value="Vps23_core"/>
    <property type="match status" value="1"/>
</dbReference>
<dbReference type="PANTHER" id="PTHR23306:SF3">
    <property type="entry name" value="TUMOR SUPPRESSOR PROTEIN 101"/>
    <property type="match status" value="1"/>
</dbReference>
<dbReference type="InterPro" id="IPR037202">
    <property type="entry name" value="ESCRT_assembly_dom"/>
</dbReference>
<dbReference type="PANTHER" id="PTHR23306">
    <property type="entry name" value="TUMOR SUSCEPTIBILITY GENE 101 PROTEIN-RELATED"/>
    <property type="match status" value="1"/>
</dbReference>
<dbReference type="SUPFAM" id="SSF81995">
    <property type="entry name" value="beta-sandwich domain of Sec23/24"/>
    <property type="match status" value="1"/>
</dbReference>
<dbReference type="SUPFAM" id="SSF54495">
    <property type="entry name" value="UBC-like"/>
    <property type="match status" value="1"/>
</dbReference>
<sequence length="405" mass="45381">MEDLGRLLSNYSYTDVTATKKDVVDCLKQYKALAYRVEEYTFNDGSVKQLLNLKGTIPVRYKGNTYHIPVAIWLLDTHPRYAPLCYVQPTSDMHIKVSMYVDHNGKIYLPYLHDWNPAQSDLLGLIQVMIVTFGEYPPVYSKPKTAAKPEVMPQQQQTPYPTQSFMPQPPTSTQSPYCPYPQQQQQFPPYPAAAGAGYGGYGQPSGAGASYPPYMPPGMPAAGGYNTGYNPSAQGTGTITEEHIKASLVSAVEDKLKRRIQEKVNQCQAEIQTLKRTQQELNEGQSKINDIIGRLERDEQELTKSIAVLTDKEQELERALESLEKVDGIDVDEAVTTTAPLYKQLLNAYAEEAAIEDAVYFMGEALRSGVIDLEVFLKHVRQLSRKQFMLRALMQKCRQKAGFSA</sequence>
<dbReference type="InterPro" id="IPR052070">
    <property type="entry name" value="ESCRT-I_UEV_domain"/>
</dbReference>
<evidence type="ECO:0000259" key="10">
    <source>
        <dbReference type="PROSITE" id="PS51312"/>
    </source>
</evidence>
<evidence type="ECO:0000256" key="7">
    <source>
        <dbReference type="PROSITE-ProRule" id="PRU00644"/>
    </source>
</evidence>
<dbReference type="InterPro" id="IPR008883">
    <property type="entry name" value="UEV_N"/>
</dbReference>
<feature type="coiled-coil region" evidence="8">
    <location>
        <begin position="257"/>
        <end position="326"/>
    </location>
</feature>
<dbReference type="Gene3D" id="6.10.140.820">
    <property type="match status" value="1"/>
</dbReference>
<keyword evidence="5 7" id="KW-0653">Protein transport</keyword>
<evidence type="ECO:0000256" key="6">
    <source>
        <dbReference type="ARBA" id="ARBA00023054"/>
    </source>
</evidence>
<evidence type="ECO:0000256" key="4">
    <source>
        <dbReference type="ARBA" id="ARBA00022753"/>
    </source>
</evidence>
<dbReference type="GO" id="GO:0043130">
    <property type="term" value="F:ubiquitin binding"/>
    <property type="evidence" value="ECO:0007669"/>
    <property type="project" value="TreeGrafter"/>
</dbReference>
<feature type="domain" description="UEV" evidence="11">
    <location>
        <begin position="1"/>
        <end position="143"/>
    </location>
</feature>